<keyword evidence="7" id="KW-1185">Reference proteome</keyword>
<dbReference type="InParanoid" id="A0A1Z5JJC3"/>
<dbReference type="EMBL" id="BDSP01000074">
    <property type="protein sequence ID" value="GAX13861.1"/>
    <property type="molecule type" value="Genomic_DNA"/>
</dbReference>
<dbReference type="SUPFAM" id="SSF53720">
    <property type="entry name" value="ALDH-like"/>
    <property type="match status" value="1"/>
</dbReference>
<evidence type="ECO:0000256" key="1">
    <source>
        <dbReference type="ARBA" id="ARBA00009986"/>
    </source>
</evidence>
<gene>
    <name evidence="6" type="ORF">FisN_5Lh243</name>
</gene>
<dbReference type="GO" id="GO:0006210">
    <property type="term" value="P:thymine catabolic process"/>
    <property type="evidence" value="ECO:0007669"/>
    <property type="project" value="TreeGrafter"/>
</dbReference>
<keyword evidence="3 6" id="KW-0560">Oxidoreductase</keyword>
<evidence type="ECO:0000259" key="5">
    <source>
        <dbReference type="Pfam" id="PF00171"/>
    </source>
</evidence>
<protein>
    <recommendedName>
        <fullName evidence="2">methylmalonate-semialdehyde dehydrogenase (CoA acylating)</fullName>
        <ecNumber evidence="2">1.2.1.27</ecNumber>
    </recommendedName>
</protein>
<comment type="similarity">
    <text evidence="1">Belongs to the aldehyde dehydrogenase family.</text>
</comment>
<keyword evidence="4" id="KW-0520">NAD</keyword>
<evidence type="ECO:0000256" key="4">
    <source>
        <dbReference type="ARBA" id="ARBA00023027"/>
    </source>
</evidence>
<evidence type="ECO:0000256" key="3">
    <source>
        <dbReference type="ARBA" id="ARBA00023002"/>
    </source>
</evidence>
<comment type="caution">
    <text evidence="6">The sequence shown here is derived from an EMBL/GenBank/DDBJ whole genome shotgun (WGS) entry which is preliminary data.</text>
</comment>
<dbReference type="PANTHER" id="PTHR43866">
    <property type="entry name" value="MALONATE-SEMIALDEHYDE DEHYDROGENASE"/>
    <property type="match status" value="1"/>
</dbReference>
<dbReference type="NCBIfam" id="TIGR01722">
    <property type="entry name" value="MMSDH"/>
    <property type="match status" value="1"/>
</dbReference>
<dbReference type="InterPro" id="IPR010061">
    <property type="entry name" value="MeMal-semiAld_DH"/>
</dbReference>
<proteinExistence type="inferred from homology"/>
<dbReference type="Gene3D" id="3.40.309.10">
    <property type="entry name" value="Aldehyde Dehydrogenase, Chain A, domain 2"/>
    <property type="match status" value="1"/>
</dbReference>
<dbReference type="OrthoDB" id="310895at2759"/>
<dbReference type="FunFam" id="3.40.605.10:FF:000003">
    <property type="entry name" value="Methylmalonate-semialdehyde dehydrogenase [acylating]"/>
    <property type="match status" value="1"/>
</dbReference>
<reference evidence="6 7" key="1">
    <citation type="journal article" date="2015" name="Plant Cell">
        <title>Oil accumulation by the oleaginous diatom Fistulifera solaris as revealed by the genome and transcriptome.</title>
        <authorList>
            <person name="Tanaka T."/>
            <person name="Maeda Y."/>
            <person name="Veluchamy A."/>
            <person name="Tanaka M."/>
            <person name="Abida H."/>
            <person name="Marechal E."/>
            <person name="Bowler C."/>
            <person name="Muto M."/>
            <person name="Sunaga Y."/>
            <person name="Tanaka M."/>
            <person name="Yoshino T."/>
            <person name="Taniguchi T."/>
            <person name="Fukuda Y."/>
            <person name="Nemoto M."/>
            <person name="Matsumoto M."/>
            <person name="Wong P.S."/>
            <person name="Aburatani S."/>
            <person name="Fujibuchi W."/>
        </authorList>
    </citation>
    <scope>NUCLEOTIDE SEQUENCE [LARGE SCALE GENOMIC DNA]</scope>
    <source>
        <strain evidence="6 7">JPCC DA0580</strain>
    </source>
</reference>
<evidence type="ECO:0000256" key="2">
    <source>
        <dbReference type="ARBA" id="ARBA00013048"/>
    </source>
</evidence>
<dbReference type="Pfam" id="PF00171">
    <property type="entry name" value="Aldedh"/>
    <property type="match status" value="1"/>
</dbReference>
<dbReference type="PANTHER" id="PTHR43866:SF3">
    <property type="entry name" value="METHYLMALONATE-SEMIALDEHYDE DEHYDROGENASE [ACYLATING], MITOCHONDRIAL"/>
    <property type="match status" value="1"/>
</dbReference>
<dbReference type="FunFam" id="3.40.309.10:FF:000002">
    <property type="entry name" value="Methylmalonate-semialdehyde dehydrogenase (Acylating)"/>
    <property type="match status" value="1"/>
</dbReference>
<dbReference type="Proteomes" id="UP000198406">
    <property type="component" value="Unassembled WGS sequence"/>
</dbReference>
<feature type="domain" description="Aldehyde dehydrogenase" evidence="5">
    <location>
        <begin position="72"/>
        <end position="530"/>
    </location>
</feature>
<dbReference type="InterPro" id="IPR015590">
    <property type="entry name" value="Aldehyde_DH_dom"/>
</dbReference>
<dbReference type="PROSITE" id="PS00070">
    <property type="entry name" value="ALDEHYDE_DEHYDR_CYS"/>
    <property type="match status" value="1"/>
</dbReference>
<dbReference type="GO" id="GO:0004491">
    <property type="term" value="F:methylmalonate-semialdehyde dehydrogenase (acylating, NAD) activity"/>
    <property type="evidence" value="ECO:0007669"/>
    <property type="project" value="UniProtKB-EC"/>
</dbReference>
<sequence>MMKNTTNSLLRSCSRSNQRQRQLCRQLCRRLSSSQTSASFSILTADSNGFTSNSVYQYFSNNEFVRTSFEDELLPVTNPATGDVIAHVPSRLCPNEFQIVMDRAQEAFRTWRTVPPQQRQRLFLEYQRLIRQHTDELAKLITLENGKTLMDARGDVFRGLEVVETACQIASSHLLGDSLAGVSKNMDCISYREPLGVCAGIAPFNFPAMIPLWMFPLAIAAGNSFVLKPSEKTPGAAMKLAQLAVEAGFPPNVLQVVHGSTEMVQEICQHPYIRAISFVGSNVAGESIYQQGTLHGKRVQANLGAKNHAVVLPDAINKQAVVQALVGAAFGAAGQRCMALSVVVFVGVDWVDDLKQAARALAVGPGWETGVDVGPLITKESKERVKNIIGQAVSEGAELILDGRNVTVEGYRNGNFIGPTILKCASTENICYREEIFGPVLTCFHVNTLEEAIALINENPYGNGCALFTSSGSAARYFQNEVEVTQVGINTPIPVPLPMFSFTGGKASIRGDLNFYGKSGVHFYTKLKTVTSNWPEIPQSDLGGTTMPTMEK</sequence>
<evidence type="ECO:0000313" key="7">
    <source>
        <dbReference type="Proteomes" id="UP000198406"/>
    </source>
</evidence>
<dbReference type="InterPro" id="IPR016162">
    <property type="entry name" value="Ald_DH_N"/>
</dbReference>
<dbReference type="GO" id="GO:0005739">
    <property type="term" value="C:mitochondrion"/>
    <property type="evidence" value="ECO:0007669"/>
    <property type="project" value="TreeGrafter"/>
</dbReference>
<dbReference type="EC" id="1.2.1.27" evidence="2"/>
<dbReference type="InterPro" id="IPR016163">
    <property type="entry name" value="Ald_DH_C"/>
</dbReference>
<dbReference type="GO" id="GO:0006574">
    <property type="term" value="P:L-valine catabolic process"/>
    <property type="evidence" value="ECO:0007669"/>
    <property type="project" value="TreeGrafter"/>
</dbReference>
<dbReference type="InterPro" id="IPR016161">
    <property type="entry name" value="Ald_DH/histidinol_DH"/>
</dbReference>
<dbReference type="Gene3D" id="3.40.605.10">
    <property type="entry name" value="Aldehyde Dehydrogenase, Chain A, domain 1"/>
    <property type="match status" value="1"/>
</dbReference>
<organism evidence="6 7">
    <name type="scientific">Fistulifera solaris</name>
    <name type="common">Oleaginous diatom</name>
    <dbReference type="NCBI Taxonomy" id="1519565"/>
    <lineage>
        <taxon>Eukaryota</taxon>
        <taxon>Sar</taxon>
        <taxon>Stramenopiles</taxon>
        <taxon>Ochrophyta</taxon>
        <taxon>Bacillariophyta</taxon>
        <taxon>Bacillariophyceae</taxon>
        <taxon>Bacillariophycidae</taxon>
        <taxon>Naviculales</taxon>
        <taxon>Naviculaceae</taxon>
        <taxon>Fistulifera</taxon>
    </lineage>
</organism>
<accession>A0A1Z5JJC3</accession>
<name>A0A1Z5JJC3_FISSO</name>
<evidence type="ECO:0000313" key="6">
    <source>
        <dbReference type="EMBL" id="GAX13861.1"/>
    </source>
</evidence>
<dbReference type="CDD" id="cd07085">
    <property type="entry name" value="ALDH_F6_MMSDH"/>
    <property type="match status" value="1"/>
</dbReference>
<dbReference type="InterPro" id="IPR016160">
    <property type="entry name" value="Ald_DH_CS_CYS"/>
</dbReference>
<dbReference type="AlphaFoldDB" id="A0A1Z5JJC3"/>